<dbReference type="Pfam" id="PF05910">
    <property type="entry name" value="DUF868"/>
    <property type="match status" value="1"/>
</dbReference>
<dbReference type="PANTHER" id="PTHR31972:SF74">
    <property type="entry name" value="EXPRESSED PROTEIN"/>
    <property type="match status" value="1"/>
</dbReference>
<name>A0A9Q0H9N3_9MAGN</name>
<dbReference type="EMBL" id="JAMYWD010000009">
    <property type="protein sequence ID" value="KAJ4961181.1"/>
    <property type="molecule type" value="Genomic_DNA"/>
</dbReference>
<accession>A0A9Q0H9N3</accession>
<evidence type="ECO:0000313" key="1">
    <source>
        <dbReference type="EMBL" id="KAJ4961181.1"/>
    </source>
</evidence>
<proteinExistence type="predicted"/>
<sequence length="146" mass="16633">MCKRIMKILLELLLEHSPTSLTSLVSFYRGNSFFAPGFSLINGRVVWNRHDPSPAILARHQTMMQVKQLRWKCRRNQTILVDGLPVEVFWDVHNWHFGTVLGSVVFIFQTCVADGSCGPVIVIPTLNPYPPYCLGPPHRFSEIRNG</sequence>
<comment type="caution">
    <text evidence="1">The sequence shown here is derived from an EMBL/GenBank/DDBJ whole genome shotgun (WGS) entry which is preliminary data.</text>
</comment>
<dbReference type="Proteomes" id="UP001141806">
    <property type="component" value="Unassembled WGS sequence"/>
</dbReference>
<protein>
    <submittedName>
        <fullName evidence="1">Uncharacterized protein</fullName>
    </submittedName>
</protein>
<dbReference type="AlphaFoldDB" id="A0A9Q0H9N3"/>
<dbReference type="PANTHER" id="PTHR31972">
    <property type="entry name" value="EXPRESSED PROTEIN"/>
    <property type="match status" value="1"/>
</dbReference>
<gene>
    <name evidence="1" type="ORF">NE237_021091</name>
</gene>
<dbReference type="InterPro" id="IPR008586">
    <property type="entry name" value="DUF868_pln"/>
</dbReference>
<organism evidence="1 2">
    <name type="scientific">Protea cynaroides</name>
    <dbReference type="NCBI Taxonomy" id="273540"/>
    <lineage>
        <taxon>Eukaryota</taxon>
        <taxon>Viridiplantae</taxon>
        <taxon>Streptophyta</taxon>
        <taxon>Embryophyta</taxon>
        <taxon>Tracheophyta</taxon>
        <taxon>Spermatophyta</taxon>
        <taxon>Magnoliopsida</taxon>
        <taxon>Proteales</taxon>
        <taxon>Proteaceae</taxon>
        <taxon>Protea</taxon>
    </lineage>
</organism>
<evidence type="ECO:0000313" key="2">
    <source>
        <dbReference type="Proteomes" id="UP001141806"/>
    </source>
</evidence>
<dbReference type="OrthoDB" id="1672991at2759"/>
<reference evidence="1" key="1">
    <citation type="journal article" date="2023" name="Plant J.">
        <title>The genome of the king protea, Protea cynaroides.</title>
        <authorList>
            <person name="Chang J."/>
            <person name="Duong T.A."/>
            <person name="Schoeman C."/>
            <person name="Ma X."/>
            <person name="Roodt D."/>
            <person name="Barker N."/>
            <person name="Li Z."/>
            <person name="Van de Peer Y."/>
            <person name="Mizrachi E."/>
        </authorList>
    </citation>
    <scope>NUCLEOTIDE SEQUENCE</scope>
    <source>
        <tissue evidence="1">Young leaves</tissue>
    </source>
</reference>
<keyword evidence="2" id="KW-1185">Reference proteome</keyword>